<dbReference type="GO" id="GO:0102965">
    <property type="term" value="F:alcohol-forming long-chain fatty acyl-CoA reductase activity"/>
    <property type="evidence" value="ECO:0007669"/>
    <property type="project" value="UniProtKB-EC"/>
</dbReference>
<dbReference type="PANTHER" id="PTHR11011:SF115">
    <property type="entry name" value="FATTY ACYL-COA REDUCTASE 7-RELATED"/>
    <property type="match status" value="1"/>
</dbReference>
<dbReference type="Pfam" id="PF07993">
    <property type="entry name" value="NAD_binding_4"/>
    <property type="match status" value="1"/>
</dbReference>
<organism evidence="3 4">
    <name type="scientific">Brassica napus</name>
    <name type="common">Rape</name>
    <dbReference type="NCBI Taxonomy" id="3708"/>
    <lineage>
        <taxon>Eukaryota</taxon>
        <taxon>Viridiplantae</taxon>
        <taxon>Streptophyta</taxon>
        <taxon>Embryophyta</taxon>
        <taxon>Tracheophyta</taxon>
        <taxon>Spermatophyta</taxon>
        <taxon>Magnoliopsida</taxon>
        <taxon>eudicotyledons</taxon>
        <taxon>Gunneridae</taxon>
        <taxon>Pentapetalae</taxon>
        <taxon>rosids</taxon>
        <taxon>malvids</taxon>
        <taxon>Brassicales</taxon>
        <taxon>Brassicaceae</taxon>
        <taxon>Brassiceae</taxon>
        <taxon>Brassica</taxon>
    </lineage>
</organism>
<dbReference type="OMA" id="CLRDKCI"/>
<comment type="catalytic activity">
    <reaction evidence="1">
        <text>a long-chain fatty acyl-CoA + 2 NADPH + 2 H(+) = a long-chain primary fatty alcohol + 2 NADP(+) + CoA</text>
        <dbReference type="Rhea" id="RHEA:52716"/>
        <dbReference type="ChEBI" id="CHEBI:15378"/>
        <dbReference type="ChEBI" id="CHEBI:57287"/>
        <dbReference type="ChEBI" id="CHEBI:57783"/>
        <dbReference type="ChEBI" id="CHEBI:58349"/>
        <dbReference type="ChEBI" id="CHEBI:77396"/>
        <dbReference type="ChEBI" id="CHEBI:83139"/>
        <dbReference type="EC" id="1.2.1.84"/>
    </reaction>
</comment>
<dbReference type="Proteomes" id="UP000028999">
    <property type="component" value="Unassembled WGS sequence"/>
</dbReference>
<dbReference type="EMBL" id="LK034940">
    <property type="protein sequence ID" value="CDY65773.1"/>
    <property type="molecule type" value="Genomic_DNA"/>
</dbReference>
<dbReference type="InterPro" id="IPR026055">
    <property type="entry name" value="FAR"/>
</dbReference>
<dbReference type="GO" id="GO:0080019">
    <property type="term" value="F:alcohol-forming very long-chain fatty acyl-CoA reductase activity"/>
    <property type="evidence" value="ECO:0007669"/>
    <property type="project" value="InterPro"/>
</dbReference>
<dbReference type="GO" id="GO:0006629">
    <property type="term" value="P:lipid metabolic process"/>
    <property type="evidence" value="ECO:0007669"/>
    <property type="project" value="UniProtKB-KW"/>
</dbReference>
<dbReference type="PANTHER" id="PTHR11011">
    <property type="entry name" value="MALE STERILITY PROTEIN 2-RELATED"/>
    <property type="match status" value="1"/>
</dbReference>
<feature type="domain" description="Thioester reductase (TE)" evidence="2">
    <location>
        <begin position="16"/>
        <end position="139"/>
    </location>
</feature>
<sequence>MESNRVQFLENKTLLVTGASGFLAKVFVERVLSLQPNVKRLYLLVRASDKKSAKQRLHIWEGFLHVTKVQVFEKDLFKVLRKNIGDESLNALISEKVVPVPGDVSLNNMGVSDSNLLQDMMQEIDIVAHAAATTTFDER</sequence>
<proteinExistence type="inferred from homology"/>
<gene>
    <name evidence="3" type="primary">BnaCnng48650D</name>
    <name evidence="3" type="ORF">GSBRNA2T00048193001</name>
</gene>
<dbReference type="EC" id="1.2.1.84" evidence="1"/>
<dbReference type="InterPro" id="IPR013120">
    <property type="entry name" value="FAR_NAD-bd"/>
</dbReference>
<dbReference type="InterPro" id="IPR036291">
    <property type="entry name" value="NAD(P)-bd_dom_sf"/>
</dbReference>
<dbReference type="Gramene" id="CDY65773">
    <property type="protein sequence ID" value="CDY65773"/>
    <property type="gene ID" value="GSBRNA2T00048193001"/>
</dbReference>
<dbReference type="Gene3D" id="3.40.50.720">
    <property type="entry name" value="NAD(P)-binding Rossmann-like Domain"/>
    <property type="match status" value="1"/>
</dbReference>
<keyword evidence="1" id="KW-0444">Lipid biosynthesis</keyword>
<evidence type="ECO:0000313" key="3">
    <source>
        <dbReference type="EMBL" id="CDY65773.1"/>
    </source>
</evidence>
<protein>
    <recommendedName>
        <fullName evidence="1">Fatty acyl-CoA reductase</fullName>
        <ecNumber evidence="1">1.2.1.84</ecNumber>
    </recommendedName>
</protein>
<keyword evidence="1" id="KW-0521">NADP</keyword>
<keyword evidence="4" id="KW-1185">Reference proteome</keyword>
<evidence type="ECO:0000256" key="1">
    <source>
        <dbReference type="RuleBase" id="RU363097"/>
    </source>
</evidence>
<comment type="function">
    <text evidence="1">Catalyzes the reduction of fatty acyl-CoA to fatty alcohols.</text>
</comment>
<keyword evidence="1" id="KW-0560">Oxidoreductase</keyword>
<keyword evidence="1" id="KW-0443">Lipid metabolism</keyword>
<name>A0A078JDX0_BRANA</name>
<dbReference type="PaxDb" id="3708-A0A078JDX0"/>
<reference evidence="3 4" key="1">
    <citation type="journal article" date="2014" name="Science">
        <title>Plant genetics. Early allopolyploid evolution in the post-Neolithic Brassica napus oilseed genome.</title>
        <authorList>
            <person name="Chalhoub B."/>
            <person name="Denoeud F."/>
            <person name="Liu S."/>
            <person name="Parkin I.A."/>
            <person name="Tang H."/>
            <person name="Wang X."/>
            <person name="Chiquet J."/>
            <person name="Belcram H."/>
            <person name="Tong C."/>
            <person name="Samans B."/>
            <person name="Correa M."/>
            <person name="Da Silva C."/>
            <person name="Just J."/>
            <person name="Falentin C."/>
            <person name="Koh C.S."/>
            <person name="Le Clainche I."/>
            <person name="Bernard M."/>
            <person name="Bento P."/>
            <person name="Noel B."/>
            <person name="Labadie K."/>
            <person name="Alberti A."/>
            <person name="Charles M."/>
            <person name="Arnaud D."/>
            <person name="Guo H."/>
            <person name="Daviaud C."/>
            <person name="Alamery S."/>
            <person name="Jabbari K."/>
            <person name="Zhao M."/>
            <person name="Edger P.P."/>
            <person name="Chelaifa H."/>
            <person name="Tack D."/>
            <person name="Lassalle G."/>
            <person name="Mestiri I."/>
            <person name="Schnel N."/>
            <person name="Le Paslier M.C."/>
            <person name="Fan G."/>
            <person name="Renault V."/>
            <person name="Bayer P.E."/>
            <person name="Golicz A.A."/>
            <person name="Manoli S."/>
            <person name="Lee T.H."/>
            <person name="Thi V.H."/>
            <person name="Chalabi S."/>
            <person name="Hu Q."/>
            <person name="Fan C."/>
            <person name="Tollenaere R."/>
            <person name="Lu Y."/>
            <person name="Battail C."/>
            <person name="Shen J."/>
            <person name="Sidebottom C.H."/>
            <person name="Wang X."/>
            <person name="Canaguier A."/>
            <person name="Chauveau A."/>
            <person name="Berard A."/>
            <person name="Deniot G."/>
            <person name="Guan M."/>
            <person name="Liu Z."/>
            <person name="Sun F."/>
            <person name="Lim Y.P."/>
            <person name="Lyons E."/>
            <person name="Town C.D."/>
            <person name="Bancroft I."/>
            <person name="Wang X."/>
            <person name="Meng J."/>
            <person name="Ma J."/>
            <person name="Pires J.C."/>
            <person name="King G.J."/>
            <person name="Brunel D."/>
            <person name="Delourme R."/>
            <person name="Renard M."/>
            <person name="Aury J.M."/>
            <person name="Adams K.L."/>
            <person name="Batley J."/>
            <person name="Snowdon R.J."/>
            <person name="Tost J."/>
            <person name="Edwards D."/>
            <person name="Zhou Y."/>
            <person name="Hua W."/>
            <person name="Sharpe A.G."/>
            <person name="Paterson A.H."/>
            <person name="Guan C."/>
            <person name="Wincker P."/>
        </authorList>
    </citation>
    <scope>NUCLEOTIDE SEQUENCE [LARGE SCALE GENOMIC DNA]</scope>
    <source>
        <strain evidence="4">cv. Darmor-bzh</strain>
    </source>
</reference>
<evidence type="ECO:0000259" key="2">
    <source>
        <dbReference type="Pfam" id="PF07993"/>
    </source>
</evidence>
<dbReference type="SUPFAM" id="SSF51735">
    <property type="entry name" value="NAD(P)-binding Rossmann-fold domains"/>
    <property type="match status" value="1"/>
</dbReference>
<accession>A0A078JDX0</accession>
<dbReference type="STRING" id="3708.A0A078JDX0"/>
<comment type="similarity">
    <text evidence="1">Belongs to the fatty acyl-CoA reductase family.</text>
</comment>
<evidence type="ECO:0000313" key="4">
    <source>
        <dbReference type="Proteomes" id="UP000028999"/>
    </source>
</evidence>
<dbReference type="AlphaFoldDB" id="A0A078JDX0"/>